<evidence type="ECO:0000256" key="7">
    <source>
        <dbReference type="PIRSR" id="PIRSR608901-1"/>
    </source>
</evidence>
<feature type="transmembrane region" description="Helical" evidence="9">
    <location>
        <begin position="247"/>
        <end position="269"/>
    </location>
</feature>
<dbReference type="GO" id="GO:0046513">
    <property type="term" value="P:ceramide biosynthetic process"/>
    <property type="evidence" value="ECO:0007669"/>
    <property type="project" value="TreeGrafter"/>
</dbReference>
<feature type="transmembrane region" description="Helical" evidence="9">
    <location>
        <begin position="76"/>
        <end position="97"/>
    </location>
</feature>
<feature type="binding site" evidence="7">
    <location>
        <position position="42"/>
    </location>
    <ligand>
        <name>Ca(2+)</name>
        <dbReference type="ChEBI" id="CHEBI:29108"/>
    </ligand>
</feature>
<keyword evidence="8" id="KW-0862">Zinc</keyword>
<organism evidence="10 11">
    <name type="scientific">Pseudo-nitzschia multistriata</name>
    <dbReference type="NCBI Taxonomy" id="183589"/>
    <lineage>
        <taxon>Eukaryota</taxon>
        <taxon>Sar</taxon>
        <taxon>Stramenopiles</taxon>
        <taxon>Ochrophyta</taxon>
        <taxon>Bacillariophyta</taxon>
        <taxon>Bacillariophyceae</taxon>
        <taxon>Bacillariophycidae</taxon>
        <taxon>Bacillariales</taxon>
        <taxon>Bacillariaceae</taxon>
        <taxon>Pseudo-nitzschia</taxon>
    </lineage>
</organism>
<dbReference type="PANTHER" id="PTHR46187">
    <property type="entry name" value="ALKALINE CERAMIDASE 3"/>
    <property type="match status" value="1"/>
</dbReference>
<comment type="cofactor">
    <cofactor evidence="8">
        <name>Zn(2+)</name>
        <dbReference type="ChEBI" id="CHEBI:29105"/>
    </cofactor>
</comment>
<keyword evidence="4" id="KW-0378">Hydrolase</keyword>
<evidence type="ECO:0000256" key="3">
    <source>
        <dbReference type="ARBA" id="ARBA00022692"/>
    </source>
</evidence>
<dbReference type="InterPro" id="IPR008901">
    <property type="entry name" value="ACER"/>
</dbReference>
<evidence type="ECO:0000313" key="10">
    <source>
        <dbReference type="EMBL" id="VEU34403.1"/>
    </source>
</evidence>
<evidence type="ECO:0000256" key="8">
    <source>
        <dbReference type="PIRSR" id="PIRSR608901-2"/>
    </source>
</evidence>
<keyword evidence="11" id="KW-1185">Reference proteome</keyword>
<keyword evidence="6 9" id="KW-0472">Membrane</keyword>
<feature type="transmembrane region" description="Helical" evidence="9">
    <location>
        <begin position="46"/>
        <end position="64"/>
    </location>
</feature>
<keyword evidence="5 9" id="KW-1133">Transmembrane helix</keyword>
<feature type="binding site" evidence="7">
    <location>
        <position position="33"/>
    </location>
    <ligand>
        <name>Ca(2+)</name>
        <dbReference type="ChEBI" id="CHEBI:29108"/>
    </ligand>
</feature>
<evidence type="ECO:0000313" key="11">
    <source>
        <dbReference type="Proteomes" id="UP000291116"/>
    </source>
</evidence>
<proteinExistence type="inferred from homology"/>
<name>A0A448YX62_9STRA</name>
<keyword evidence="7" id="KW-0479">Metal-binding</keyword>
<feature type="binding site" evidence="8">
    <location>
        <position position="90"/>
    </location>
    <ligand>
        <name>Zn(2+)</name>
        <dbReference type="ChEBI" id="CHEBI:29105"/>
        <note>catalytic</note>
    </ligand>
</feature>
<evidence type="ECO:0000256" key="1">
    <source>
        <dbReference type="ARBA" id="ARBA00004141"/>
    </source>
</evidence>
<comment type="similarity">
    <text evidence="2">Belongs to the alkaline ceramidase family.</text>
</comment>
<feature type="binding site" evidence="7">
    <location>
        <position position="28"/>
    </location>
    <ligand>
        <name>Ca(2+)</name>
        <dbReference type="ChEBI" id="CHEBI:29108"/>
    </ligand>
</feature>
<evidence type="ECO:0000256" key="2">
    <source>
        <dbReference type="ARBA" id="ARBA00009780"/>
    </source>
</evidence>
<dbReference type="AlphaFoldDB" id="A0A448YX62"/>
<dbReference type="Proteomes" id="UP000291116">
    <property type="component" value="Unassembled WGS sequence"/>
</dbReference>
<gene>
    <name evidence="10" type="ORF">PSNMU_V1.4_AUG-EV-PASAV3_0011350</name>
</gene>
<sequence length="303" mass="34290">MQSEDYFINRSSGGEIGGYWEPHSSSIDFCEANYLLSHLVVEPHNALSSLWGLSLFGLVGIYWGNPTGELRFHVAYGILVLIGVGSAALHGTLHWVFQSSDELPMIYLVIAGLYCCLENDATTPKYPWLPHIFVALGVANTLVYFRFQKIYIVFLLTFASMTLAVFVVHVKIALKQRKIMLAPTDPTRGTKIETIRNNARIALQFYRWHYLVFVGIATPVWILDQLWCETLKPFYDSLPSILRGCTFHVVWHATAGFGAHTIFQFLIACRMGVFESLCRIQWILGVVPVVAPVKRLKENDKEC</sequence>
<evidence type="ECO:0000256" key="5">
    <source>
        <dbReference type="ARBA" id="ARBA00022989"/>
    </source>
</evidence>
<dbReference type="GO" id="GO:0046872">
    <property type="term" value="F:metal ion binding"/>
    <property type="evidence" value="ECO:0007669"/>
    <property type="project" value="UniProtKB-KW"/>
</dbReference>
<dbReference type="GO" id="GO:0016811">
    <property type="term" value="F:hydrolase activity, acting on carbon-nitrogen (but not peptide) bonds, in linear amides"/>
    <property type="evidence" value="ECO:0007669"/>
    <property type="project" value="InterPro"/>
</dbReference>
<reference evidence="10 11" key="1">
    <citation type="submission" date="2019-01" db="EMBL/GenBank/DDBJ databases">
        <authorList>
            <person name="Ferrante I. M."/>
        </authorList>
    </citation>
    <scope>NUCLEOTIDE SEQUENCE [LARGE SCALE GENOMIC DNA]</scope>
    <source>
        <strain evidence="10 11">B856</strain>
    </source>
</reference>
<feature type="binding site" evidence="8">
    <location>
        <position position="248"/>
    </location>
    <ligand>
        <name>Zn(2+)</name>
        <dbReference type="ChEBI" id="CHEBI:29105"/>
        <note>catalytic</note>
    </ligand>
</feature>
<dbReference type="GO" id="GO:0005789">
    <property type="term" value="C:endoplasmic reticulum membrane"/>
    <property type="evidence" value="ECO:0007669"/>
    <property type="project" value="TreeGrafter"/>
</dbReference>
<feature type="binding site" evidence="8">
    <location>
        <position position="252"/>
    </location>
    <ligand>
        <name>Zn(2+)</name>
        <dbReference type="ChEBI" id="CHEBI:29105"/>
        <note>catalytic</note>
    </ligand>
</feature>
<feature type="transmembrane region" description="Helical" evidence="9">
    <location>
        <begin position="151"/>
        <end position="170"/>
    </location>
</feature>
<evidence type="ECO:0008006" key="12">
    <source>
        <dbReference type="Google" id="ProtNLM"/>
    </source>
</evidence>
<feature type="binding site" evidence="7">
    <location>
        <position position="31"/>
    </location>
    <ligand>
        <name>Ca(2+)</name>
        <dbReference type="ChEBI" id="CHEBI:29108"/>
    </ligand>
</feature>
<comment type="subcellular location">
    <subcellularLocation>
        <location evidence="1">Membrane</location>
        <topology evidence="1">Multi-pass membrane protein</topology>
    </subcellularLocation>
</comment>
<dbReference type="GO" id="GO:0046514">
    <property type="term" value="P:ceramide catabolic process"/>
    <property type="evidence" value="ECO:0007669"/>
    <property type="project" value="TreeGrafter"/>
</dbReference>
<accession>A0A448YX62</accession>
<dbReference type="PANTHER" id="PTHR46187:SF3">
    <property type="entry name" value="ALKALINE CERAMIDASE 3"/>
    <property type="match status" value="1"/>
</dbReference>
<dbReference type="EMBL" id="CAACVS010000026">
    <property type="protein sequence ID" value="VEU34403.1"/>
    <property type="molecule type" value="Genomic_DNA"/>
</dbReference>
<evidence type="ECO:0000256" key="4">
    <source>
        <dbReference type="ARBA" id="ARBA00022801"/>
    </source>
</evidence>
<keyword evidence="3 9" id="KW-0812">Transmembrane</keyword>
<evidence type="ECO:0000256" key="6">
    <source>
        <dbReference type="ARBA" id="ARBA00023136"/>
    </source>
</evidence>
<dbReference type="Pfam" id="PF05875">
    <property type="entry name" value="Ceramidase"/>
    <property type="match status" value="1"/>
</dbReference>
<evidence type="ECO:0000256" key="9">
    <source>
        <dbReference type="SAM" id="Phobius"/>
    </source>
</evidence>
<keyword evidence="7" id="KW-0106">Calcium</keyword>
<dbReference type="OrthoDB" id="187171at2759"/>
<protein>
    <recommendedName>
        <fullName evidence="12">Alkaline ceramidase</fullName>
    </recommendedName>
</protein>
<feature type="transmembrane region" description="Helical" evidence="9">
    <location>
        <begin position="208"/>
        <end position="227"/>
    </location>
</feature>